<feature type="chain" id="PRO_5031457759" evidence="2">
    <location>
        <begin position="33"/>
        <end position="139"/>
    </location>
</feature>
<organism evidence="3 4">
    <name type="scientific">Bradyrhizobium australiense</name>
    <dbReference type="NCBI Taxonomy" id="2721161"/>
    <lineage>
        <taxon>Bacteria</taxon>
        <taxon>Pseudomonadati</taxon>
        <taxon>Pseudomonadota</taxon>
        <taxon>Alphaproteobacteria</taxon>
        <taxon>Hyphomicrobiales</taxon>
        <taxon>Nitrobacteraceae</taxon>
        <taxon>Bradyrhizobium</taxon>
    </lineage>
</organism>
<reference evidence="3 4" key="1">
    <citation type="submission" date="2020-03" db="EMBL/GenBank/DDBJ databases">
        <title>Bradyrhizobium diversity isolated from nodules of Indigofera sp.</title>
        <authorList>
            <person name="Klepa M."/>
            <person name="Helene L."/>
            <person name="Hungria M."/>
        </authorList>
    </citation>
    <scope>NUCLEOTIDE SEQUENCE [LARGE SCALE GENOMIC DNA]</scope>
    <source>
        <strain evidence="3 4">WSM 1791</strain>
    </source>
</reference>
<dbReference type="AlphaFoldDB" id="A0A7Y4LTS0"/>
<dbReference type="InterPro" id="IPR021333">
    <property type="entry name" value="DUF2946"/>
</dbReference>
<evidence type="ECO:0000313" key="3">
    <source>
        <dbReference type="EMBL" id="NOJ38234.1"/>
    </source>
</evidence>
<keyword evidence="4" id="KW-1185">Reference proteome</keyword>
<accession>A0A7Y4LTS0</accession>
<dbReference type="RefSeq" id="WP_171577538.1">
    <property type="nucleotide sequence ID" value="NZ_JAAVLX010000001.1"/>
</dbReference>
<evidence type="ECO:0000256" key="1">
    <source>
        <dbReference type="SAM" id="MobiDB-lite"/>
    </source>
</evidence>
<gene>
    <name evidence="3" type="ORF">HCN58_01140</name>
</gene>
<name>A0A7Y4LTS0_9BRAD</name>
<dbReference type="Proteomes" id="UP000544122">
    <property type="component" value="Unassembled WGS sequence"/>
</dbReference>
<proteinExistence type="predicted"/>
<dbReference type="PROSITE" id="PS51257">
    <property type="entry name" value="PROKAR_LIPOPROTEIN"/>
    <property type="match status" value="1"/>
</dbReference>
<evidence type="ECO:0000313" key="4">
    <source>
        <dbReference type="Proteomes" id="UP000544122"/>
    </source>
</evidence>
<sequence>MNWFRKHLKHGSRLALFALAIQFALSCGHFHAAAMQATPAVQSGLTDAKLGTAAPLAAQDAHSEAAQPQQPAGHDDDQHTANVCAVCAVLSLAKNFLFVTPPVLELPGAVELLYLTTGAEFVHLGSIHLAFQSRAPPAS</sequence>
<feature type="signal peptide" evidence="2">
    <location>
        <begin position="1"/>
        <end position="32"/>
    </location>
</feature>
<protein>
    <submittedName>
        <fullName evidence="3">DUF2946 family protein</fullName>
    </submittedName>
</protein>
<keyword evidence="2" id="KW-0732">Signal</keyword>
<dbReference type="Pfam" id="PF11162">
    <property type="entry name" value="DUF2946"/>
    <property type="match status" value="1"/>
</dbReference>
<dbReference type="EMBL" id="JAAVLX010000001">
    <property type="protein sequence ID" value="NOJ38234.1"/>
    <property type="molecule type" value="Genomic_DNA"/>
</dbReference>
<comment type="caution">
    <text evidence="3">The sequence shown here is derived from an EMBL/GenBank/DDBJ whole genome shotgun (WGS) entry which is preliminary data.</text>
</comment>
<evidence type="ECO:0000256" key="2">
    <source>
        <dbReference type="SAM" id="SignalP"/>
    </source>
</evidence>
<feature type="region of interest" description="Disordered" evidence="1">
    <location>
        <begin position="55"/>
        <end position="77"/>
    </location>
</feature>